<organism evidence="2 3">
    <name type="scientific">Paraconiothyrium brasiliense</name>
    <dbReference type="NCBI Taxonomy" id="300254"/>
    <lineage>
        <taxon>Eukaryota</taxon>
        <taxon>Fungi</taxon>
        <taxon>Dikarya</taxon>
        <taxon>Ascomycota</taxon>
        <taxon>Pezizomycotina</taxon>
        <taxon>Dothideomycetes</taxon>
        <taxon>Pleosporomycetidae</taxon>
        <taxon>Pleosporales</taxon>
        <taxon>Massarineae</taxon>
        <taxon>Didymosphaeriaceae</taxon>
        <taxon>Paraconiothyrium</taxon>
    </lineage>
</organism>
<evidence type="ECO:0000256" key="1">
    <source>
        <dbReference type="SAM" id="Coils"/>
    </source>
</evidence>
<reference evidence="2 3" key="1">
    <citation type="submission" date="2024-02" db="EMBL/GenBank/DDBJ databases">
        <title>De novo assembly and annotation of 12 fungi associated with fruit tree decline syndrome in Ontario, Canada.</title>
        <authorList>
            <person name="Sulman M."/>
            <person name="Ellouze W."/>
            <person name="Ilyukhin E."/>
        </authorList>
    </citation>
    <scope>NUCLEOTIDE SEQUENCE [LARGE SCALE GENOMIC DNA]</scope>
    <source>
        <strain evidence="2 3">M42-189</strain>
    </source>
</reference>
<feature type="coiled-coil region" evidence="1">
    <location>
        <begin position="43"/>
        <end position="70"/>
    </location>
</feature>
<proteinExistence type="predicted"/>
<keyword evidence="3" id="KW-1185">Reference proteome</keyword>
<evidence type="ECO:0000313" key="2">
    <source>
        <dbReference type="EMBL" id="KAL1602540.1"/>
    </source>
</evidence>
<evidence type="ECO:0000313" key="3">
    <source>
        <dbReference type="Proteomes" id="UP001521785"/>
    </source>
</evidence>
<sequence>MSIHPDPLHYQTVGNGSADALAFLDHLPGMDVGHALKNLPNGYASLEKLYPEEQQELQRLRAKKIRAQRRRAKRDKADASYRNLSAMNRRIRFGVPSMYRTGAHRTMGDRDAYLNNWDHRTARPHPAVAPSTQSNTVYREIVPAFSNLRIGEQNTSASHERVPMRERRYQPGVDIPLEPVRYHRGQVYLDDLNSPDSFIRPRIGEQSTCASHEQAPGAQTRYQPGMEVDHDRVHYHMGQMQLDDLYSPNSVRQHSSAYSSSMLVERDLNTLDLNYQTPRRQTDHMMNKGDMDTIERHQEQLDRLRKWS</sequence>
<keyword evidence="1" id="KW-0175">Coiled coil</keyword>
<dbReference type="EMBL" id="JAKJXO020000007">
    <property type="protein sequence ID" value="KAL1602540.1"/>
    <property type="molecule type" value="Genomic_DNA"/>
</dbReference>
<accession>A0ABR3RDN0</accession>
<name>A0ABR3RDN0_9PLEO</name>
<gene>
    <name evidence="2" type="ORF">SLS60_005956</name>
</gene>
<protein>
    <submittedName>
        <fullName evidence="2">Uncharacterized protein</fullName>
    </submittedName>
</protein>
<comment type="caution">
    <text evidence="2">The sequence shown here is derived from an EMBL/GenBank/DDBJ whole genome shotgun (WGS) entry which is preliminary data.</text>
</comment>
<dbReference type="Proteomes" id="UP001521785">
    <property type="component" value="Unassembled WGS sequence"/>
</dbReference>